<dbReference type="InterPro" id="IPR045584">
    <property type="entry name" value="Pilin-like"/>
</dbReference>
<keyword evidence="2" id="KW-1185">Reference proteome</keyword>
<name>D7E5G1_NOSA0</name>
<evidence type="ECO:0000313" key="2">
    <source>
        <dbReference type="Proteomes" id="UP000001511"/>
    </source>
</evidence>
<dbReference type="InterPro" id="IPR031975">
    <property type="entry name" value="Pilin_GH"/>
</dbReference>
<dbReference type="Proteomes" id="UP000001511">
    <property type="component" value="Chromosome"/>
</dbReference>
<organism evidence="1 2">
    <name type="scientific">Nostoc azollae (strain 0708)</name>
    <name type="common">Anabaena azollae (strain 0708)</name>
    <dbReference type="NCBI Taxonomy" id="551115"/>
    <lineage>
        <taxon>Bacteria</taxon>
        <taxon>Bacillati</taxon>
        <taxon>Cyanobacteriota</taxon>
        <taxon>Cyanophyceae</taxon>
        <taxon>Nostocales</taxon>
        <taxon>Nostocaceae</taxon>
        <taxon>Trichormus</taxon>
    </lineage>
</organism>
<protein>
    <submittedName>
        <fullName evidence="1">General secretion pathway protein H</fullName>
    </submittedName>
</protein>
<dbReference type="RefSeq" id="WP_013192533.1">
    <property type="nucleotide sequence ID" value="NC_014248.1"/>
</dbReference>
<dbReference type="STRING" id="551115.Aazo_4063"/>
<dbReference type="AlphaFoldDB" id="D7E5G1"/>
<gene>
    <name evidence="1" type="ordered locus">Aazo_4063</name>
</gene>
<proteinExistence type="predicted"/>
<dbReference type="EMBL" id="CP002059">
    <property type="protein sequence ID" value="ADI65521.1"/>
    <property type="molecule type" value="Genomic_DNA"/>
</dbReference>
<reference evidence="1 2" key="1">
    <citation type="journal article" date="2010" name="PLoS ONE">
        <title>Genome erosion in a nitrogen-fixing vertically transmitted endosymbiotic multicellular cyanobacterium.</title>
        <authorList>
            <person name="Ran L."/>
            <person name="Larsson J."/>
            <person name="Vigil-Stenman T."/>
            <person name="Nylander J.A."/>
            <person name="Ininbergs K."/>
            <person name="Zheng W.W."/>
            <person name="Lapidus A."/>
            <person name="Lowry S."/>
            <person name="Haselkorn R."/>
            <person name="Bergman B."/>
        </authorList>
    </citation>
    <scope>NUCLEOTIDE SEQUENCE [LARGE SCALE GENOMIC DNA]</scope>
    <source>
        <strain evidence="1 2">0708</strain>
    </source>
</reference>
<dbReference type="Gene3D" id="3.30.700.10">
    <property type="entry name" value="Glycoprotein, Type 4 Pilin"/>
    <property type="match status" value="1"/>
</dbReference>
<evidence type="ECO:0000313" key="1">
    <source>
        <dbReference type="EMBL" id="ADI65521.1"/>
    </source>
</evidence>
<accession>D7E5G1</accession>
<dbReference type="HOGENOM" id="CLU_2667449_0_0_3"/>
<dbReference type="SUPFAM" id="SSF54523">
    <property type="entry name" value="Pili subunits"/>
    <property type="match status" value="1"/>
</dbReference>
<dbReference type="KEGG" id="naz:Aazo_4063"/>
<dbReference type="Pfam" id="PF16734">
    <property type="entry name" value="Pilin_GH"/>
    <property type="match status" value="1"/>
</dbReference>
<dbReference type="OrthoDB" id="467711at2"/>
<sequence>MIGILSASALPSLLSRANKIKQTEAKLYTGSMNRAQQAYYLENSAFTTSIDELGVGIQQKTENYQYIITLNNHLK</sequence>
<dbReference type="eggNOG" id="COG2165">
    <property type="taxonomic scope" value="Bacteria"/>
</dbReference>